<reference evidence="1" key="1">
    <citation type="submission" date="2023-03" db="EMBL/GenBank/DDBJ databases">
        <title>Near-Complete genome sequence of Lipomyces tetrasporous NRRL Y-64009, an oleaginous yeast capable of growing on lignocellulosic hydrolysates.</title>
        <authorList>
            <consortium name="Lawrence Berkeley National Laboratory"/>
            <person name="Jagtap S.S."/>
            <person name="Liu J.-J."/>
            <person name="Walukiewicz H.E."/>
            <person name="Pangilinan J."/>
            <person name="Lipzen A."/>
            <person name="Ahrendt S."/>
            <person name="Koriabine M."/>
            <person name="Cobaugh K."/>
            <person name="Salamov A."/>
            <person name="Yoshinaga Y."/>
            <person name="Ng V."/>
            <person name="Daum C."/>
            <person name="Grigoriev I.V."/>
            <person name="Slininger P.J."/>
            <person name="Dien B.S."/>
            <person name="Jin Y.-S."/>
            <person name="Rao C.V."/>
        </authorList>
    </citation>
    <scope>NUCLEOTIDE SEQUENCE</scope>
    <source>
        <strain evidence="1">NRRL Y-64009</strain>
    </source>
</reference>
<proteinExistence type="predicted"/>
<accession>A0AAD7QKE1</accession>
<keyword evidence="2" id="KW-1185">Reference proteome</keyword>
<dbReference type="AlphaFoldDB" id="A0AAD7QKE1"/>
<dbReference type="GeneID" id="80884682"/>
<dbReference type="EMBL" id="JARPMG010000013">
    <property type="protein sequence ID" value="KAJ8096689.1"/>
    <property type="molecule type" value="Genomic_DNA"/>
</dbReference>
<gene>
    <name evidence="1" type="ORF">POJ06DRAFT_271712</name>
</gene>
<evidence type="ECO:0000313" key="2">
    <source>
        <dbReference type="Proteomes" id="UP001217417"/>
    </source>
</evidence>
<evidence type="ECO:0000313" key="1">
    <source>
        <dbReference type="EMBL" id="KAJ8096689.1"/>
    </source>
</evidence>
<dbReference type="RefSeq" id="XP_056040139.1">
    <property type="nucleotide sequence ID" value="XM_056189516.1"/>
</dbReference>
<dbReference type="Proteomes" id="UP001217417">
    <property type="component" value="Unassembled WGS sequence"/>
</dbReference>
<comment type="caution">
    <text evidence="1">The sequence shown here is derived from an EMBL/GenBank/DDBJ whole genome shotgun (WGS) entry which is preliminary data.</text>
</comment>
<protein>
    <submittedName>
        <fullName evidence="1">Uncharacterized protein</fullName>
    </submittedName>
</protein>
<sequence>MQGQHPDDPSELYRASIFGNLRDATANCLNARERVWAQDTRRTNGNIEYVGKTFLVATCKGMFDYLRSQPDLPSVYEVIATKEPCRLYLDMEMLPAEYDNFTETELSDLVVLLRTGIQQFLDRSFPGIGQDRLRNDRLLQACDSDKFSVHYVHPEIVFDNAVCSQFAFVFELQLFLRQYLQAYNNIHLDSAVDRAISEGVVDFSVYRMSQQLRLGGNTKLGKVRPLRMVGEECKVVFPRTAEGCVRDHTFRSLCPTFELFLAHLVSDRSDVSVDTPLSHSCGPGVNNQDGRIVYCVNGLYHGRFATKAESEPHKWCT</sequence>
<name>A0AAD7QKE1_9ASCO</name>
<organism evidence="1 2">
    <name type="scientific">Lipomyces tetrasporus</name>
    <dbReference type="NCBI Taxonomy" id="54092"/>
    <lineage>
        <taxon>Eukaryota</taxon>
        <taxon>Fungi</taxon>
        <taxon>Dikarya</taxon>
        <taxon>Ascomycota</taxon>
        <taxon>Saccharomycotina</taxon>
        <taxon>Lipomycetes</taxon>
        <taxon>Lipomycetales</taxon>
        <taxon>Lipomycetaceae</taxon>
        <taxon>Lipomyces</taxon>
    </lineage>
</organism>